<comment type="caution">
    <text evidence="2">The sequence shown here is derived from an EMBL/GenBank/DDBJ whole genome shotgun (WGS) entry which is preliminary data.</text>
</comment>
<dbReference type="InterPro" id="IPR015927">
    <property type="entry name" value="Peptidase_S24_S26A/B/C"/>
</dbReference>
<dbReference type="STRING" id="1798491.A3C87_00675"/>
<dbReference type="SUPFAM" id="SSF51306">
    <property type="entry name" value="LexA/Signal peptidase"/>
    <property type="match status" value="1"/>
</dbReference>
<dbReference type="InterPro" id="IPR050077">
    <property type="entry name" value="LexA_repressor"/>
</dbReference>
<evidence type="ECO:0000313" key="3">
    <source>
        <dbReference type="Proteomes" id="UP000176511"/>
    </source>
</evidence>
<evidence type="ECO:0000259" key="1">
    <source>
        <dbReference type="Pfam" id="PF00717"/>
    </source>
</evidence>
<dbReference type="InterPro" id="IPR036286">
    <property type="entry name" value="LexA/Signal_pep-like_sf"/>
</dbReference>
<organism evidence="2 3">
    <name type="scientific">Candidatus Kaiserbacteria bacterium RIFCSPHIGHO2_02_FULL_49_34</name>
    <dbReference type="NCBI Taxonomy" id="1798491"/>
    <lineage>
        <taxon>Bacteria</taxon>
        <taxon>Candidatus Kaiseribacteriota</taxon>
    </lineage>
</organism>
<feature type="domain" description="Peptidase S24/S26A/S26B/S26C" evidence="1">
    <location>
        <begin position="16"/>
        <end position="109"/>
    </location>
</feature>
<dbReference type="EMBL" id="MFLE01000014">
    <property type="protein sequence ID" value="OGG61896.1"/>
    <property type="molecule type" value="Genomic_DNA"/>
</dbReference>
<proteinExistence type="predicted"/>
<reference evidence="2 3" key="1">
    <citation type="journal article" date="2016" name="Nat. Commun.">
        <title>Thousands of microbial genomes shed light on interconnected biogeochemical processes in an aquifer system.</title>
        <authorList>
            <person name="Anantharaman K."/>
            <person name="Brown C.T."/>
            <person name="Hug L.A."/>
            <person name="Sharon I."/>
            <person name="Castelle C.J."/>
            <person name="Probst A.J."/>
            <person name="Thomas B.C."/>
            <person name="Singh A."/>
            <person name="Wilkins M.J."/>
            <person name="Karaoz U."/>
            <person name="Brodie E.L."/>
            <person name="Williams K.H."/>
            <person name="Hubbard S.S."/>
            <person name="Banfield J.F."/>
        </authorList>
    </citation>
    <scope>NUCLEOTIDE SEQUENCE [LARGE SCALE GENOMIC DNA]</scope>
</reference>
<sequence>MAGFGSPVDDGSDVGTLEAWLLADPDATYLMRMEGEALLDTQVASGDYLLIERTRSVRAGDIVVAEIDGDYVVRFLRKNGRGEQYLEAANEMYPKLIPQESLNIEGKVIACIRKYEN</sequence>
<dbReference type="Proteomes" id="UP000176511">
    <property type="component" value="Unassembled WGS sequence"/>
</dbReference>
<dbReference type="InterPro" id="IPR039418">
    <property type="entry name" value="LexA-like"/>
</dbReference>
<protein>
    <recommendedName>
        <fullName evidence="1">Peptidase S24/S26A/S26B/S26C domain-containing protein</fullName>
    </recommendedName>
</protein>
<dbReference type="AlphaFoldDB" id="A0A1F6DKH7"/>
<evidence type="ECO:0000313" key="2">
    <source>
        <dbReference type="EMBL" id="OGG61896.1"/>
    </source>
</evidence>
<gene>
    <name evidence="2" type="ORF">A3C87_00675</name>
</gene>
<name>A0A1F6DKH7_9BACT</name>
<dbReference type="PANTHER" id="PTHR33516:SF2">
    <property type="entry name" value="LEXA REPRESSOR-RELATED"/>
    <property type="match status" value="1"/>
</dbReference>
<dbReference type="Gene3D" id="2.10.109.10">
    <property type="entry name" value="Umud Fragment, subunit A"/>
    <property type="match status" value="1"/>
</dbReference>
<accession>A0A1F6DKH7</accession>
<dbReference type="Pfam" id="PF00717">
    <property type="entry name" value="Peptidase_S24"/>
    <property type="match status" value="1"/>
</dbReference>
<dbReference type="CDD" id="cd06529">
    <property type="entry name" value="S24_LexA-like"/>
    <property type="match status" value="1"/>
</dbReference>
<dbReference type="PANTHER" id="PTHR33516">
    <property type="entry name" value="LEXA REPRESSOR"/>
    <property type="match status" value="1"/>
</dbReference>